<dbReference type="InterPro" id="IPR032098">
    <property type="entry name" value="Acyltransf_C"/>
</dbReference>
<evidence type="ECO:0000259" key="6">
    <source>
        <dbReference type="SMART" id="SM00563"/>
    </source>
</evidence>
<dbReference type="RefSeq" id="XP_018188124.1">
    <property type="nucleotide sequence ID" value="XM_018329851.1"/>
</dbReference>
<evidence type="ECO:0000256" key="2">
    <source>
        <dbReference type="ARBA" id="ARBA00022803"/>
    </source>
</evidence>
<dbReference type="SMART" id="SM00563">
    <property type="entry name" value="PlsC"/>
    <property type="match status" value="1"/>
</dbReference>
<dbReference type="InterPro" id="IPR019734">
    <property type="entry name" value="TPR_rpt"/>
</dbReference>
<dbReference type="InterPro" id="IPR031101">
    <property type="entry name" value="Ctr9"/>
</dbReference>
<gene>
    <name evidence="7" type="ORF">L228DRAFT_210419</name>
</gene>
<feature type="transmembrane region" description="Helical" evidence="5">
    <location>
        <begin position="441"/>
        <end position="464"/>
    </location>
</feature>
<accession>A0A165GT87</accession>
<dbReference type="SMART" id="SM00028">
    <property type="entry name" value="TPR"/>
    <property type="match status" value="8"/>
</dbReference>
<dbReference type="Pfam" id="PF13428">
    <property type="entry name" value="TPR_14"/>
    <property type="match status" value="1"/>
</dbReference>
<keyword evidence="8" id="KW-1185">Reference proteome</keyword>
<protein>
    <recommendedName>
        <fullName evidence="6">Phospholipid/glycerol acyltransferase domain-containing protein</fullName>
    </recommendedName>
</protein>
<dbReference type="OMA" id="CFLAGEF"/>
<evidence type="ECO:0000313" key="8">
    <source>
        <dbReference type="Proteomes" id="UP000076632"/>
    </source>
</evidence>
<keyword evidence="1" id="KW-0677">Repeat</keyword>
<dbReference type="PANTHER" id="PTHR14027:SF2">
    <property type="entry name" value="RNA POLYMERASE-ASSOCIATED PROTEIN CTR9 HOMOLOG"/>
    <property type="match status" value="1"/>
</dbReference>
<evidence type="ECO:0000256" key="4">
    <source>
        <dbReference type="SAM" id="MobiDB-lite"/>
    </source>
</evidence>
<feature type="compositionally biased region" description="Polar residues" evidence="4">
    <location>
        <begin position="1"/>
        <end position="15"/>
    </location>
</feature>
<feature type="compositionally biased region" description="Basic residues" evidence="4">
    <location>
        <begin position="1547"/>
        <end position="1556"/>
    </location>
</feature>
<feature type="transmembrane region" description="Helical" evidence="5">
    <location>
        <begin position="150"/>
        <end position="168"/>
    </location>
</feature>
<dbReference type="InParanoid" id="A0A165GT87"/>
<dbReference type="PANTHER" id="PTHR14027">
    <property type="entry name" value="RNA POLYMERASE-ASSOCIATED PROTEIN CTR9"/>
    <property type="match status" value="1"/>
</dbReference>
<dbReference type="SUPFAM" id="SSF48452">
    <property type="entry name" value="TPR-like"/>
    <property type="match status" value="3"/>
</dbReference>
<dbReference type="SUPFAM" id="SSF69593">
    <property type="entry name" value="Glycerol-3-phosphate (1)-acyltransferase"/>
    <property type="match status" value="1"/>
</dbReference>
<feature type="repeat" description="TPR" evidence="3">
    <location>
        <begin position="1266"/>
        <end position="1299"/>
    </location>
</feature>
<feature type="compositionally biased region" description="Acidic residues" evidence="4">
    <location>
        <begin position="1617"/>
        <end position="1634"/>
    </location>
</feature>
<dbReference type="OrthoDB" id="343875at2759"/>
<feature type="compositionally biased region" description="Basic residues" evidence="4">
    <location>
        <begin position="1506"/>
        <end position="1523"/>
    </location>
</feature>
<dbReference type="Pfam" id="PF13432">
    <property type="entry name" value="TPR_16"/>
    <property type="match status" value="2"/>
</dbReference>
<dbReference type="Proteomes" id="UP000076632">
    <property type="component" value="Unassembled WGS sequence"/>
</dbReference>
<feature type="region of interest" description="Disordered" evidence="4">
    <location>
        <begin position="1470"/>
        <end position="1664"/>
    </location>
</feature>
<dbReference type="CDD" id="cd07990">
    <property type="entry name" value="LPLAT_LCLAT1-like"/>
    <property type="match status" value="1"/>
</dbReference>
<feature type="compositionally biased region" description="Acidic residues" evidence="4">
    <location>
        <begin position="1527"/>
        <end position="1541"/>
    </location>
</feature>
<organism evidence="7 8">
    <name type="scientific">Xylona heveae (strain CBS 132557 / TC161)</name>
    <dbReference type="NCBI Taxonomy" id="1328760"/>
    <lineage>
        <taxon>Eukaryota</taxon>
        <taxon>Fungi</taxon>
        <taxon>Dikarya</taxon>
        <taxon>Ascomycota</taxon>
        <taxon>Pezizomycotina</taxon>
        <taxon>Xylonomycetes</taxon>
        <taxon>Xylonales</taxon>
        <taxon>Xylonaceae</taxon>
        <taxon>Xylona</taxon>
    </lineage>
</organism>
<feature type="compositionally biased region" description="Basic and acidic residues" evidence="4">
    <location>
        <begin position="1557"/>
        <end position="1568"/>
    </location>
</feature>
<feature type="compositionally biased region" description="Acidic residues" evidence="4">
    <location>
        <begin position="1593"/>
        <end position="1602"/>
    </location>
</feature>
<keyword evidence="5" id="KW-0472">Membrane</keyword>
<evidence type="ECO:0000256" key="1">
    <source>
        <dbReference type="ARBA" id="ARBA00022737"/>
    </source>
</evidence>
<feature type="transmembrane region" description="Helical" evidence="5">
    <location>
        <begin position="400"/>
        <end position="420"/>
    </location>
</feature>
<dbReference type="PROSITE" id="PS50005">
    <property type="entry name" value="TPR"/>
    <property type="match status" value="1"/>
</dbReference>
<feature type="domain" description="Phospholipid/glycerol acyltransferase" evidence="6">
    <location>
        <begin position="136"/>
        <end position="268"/>
    </location>
</feature>
<dbReference type="GO" id="GO:0006368">
    <property type="term" value="P:transcription elongation by RNA polymerase II"/>
    <property type="evidence" value="ECO:0007669"/>
    <property type="project" value="TreeGrafter"/>
</dbReference>
<feature type="transmembrane region" description="Helical" evidence="5">
    <location>
        <begin position="175"/>
        <end position="195"/>
    </location>
</feature>
<dbReference type="EMBL" id="KV407458">
    <property type="protein sequence ID" value="KZF22569.1"/>
    <property type="molecule type" value="Genomic_DNA"/>
</dbReference>
<feature type="transmembrane region" description="Helical" evidence="5">
    <location>
        <begin position="46"/>
        <end position="69"/>
    </location>
</feature>
<feature type="compositionally biased region" description="Acidic residues" evidence="4">
    <location>
        <begin position="1569"/>
        <end position="1579"/>
    </location>
</feature>
<dbReference type="GO" id="GO:0000993">
    <property type="term" value="F:RNA polymerase II complex binding"/>
    <property type="evidence" value="ECO:0007669"/>
    <property type="project" value="TreeGrafter"/>
</dbReference>
<sequence length="1664" mass="188826">MASEDVTNNGSQSVPESLPDLGAGVTGKAEEPHPAGRVKHGGFNQLVRLVLFAIYFFSCCISINLTQFLGSPLYFISKDYYYAYMAMTKQSFGLLITTMTQWWSPTTVRISGDKSVRGQLRKTADGRLECDFPERLVLIANHQLYSDWLYLWWIAYTSQMHGHIYIILKESLKYIPIIGPGMMFYGFVFLARNWAKDKPRFKHRLEKLSGRHHGPLSGTHSLDPMWLLIFPEGTNLSNNGRASSKRWAEKQGLVDPQHVLLPRSTGLQFCLQELSESVEWVYDCTVAYEGIPRGKYGQDLFTLRSTYFEGRPPKSVNMYWRRFHVSSIPANDPKAFEVWIRDRWMEKDDLMEYYMQNGRFPADEGEEPIVNGTSHTKDAADIPVKRGAGFIETEVRPSHWWEVGQIFVVLAALGLVINVIKKMWNIVSVVSSSRANNIKAVRLNVFSLPIFLLAIHFSLTIYAWQNMASFTNGDVNGHASQGAFDLLPESQRFSDIPSAIDIPVQGLDAEEAVEVDLQELPEDPTELCTLLENEGAARNFWMVVALAYAKQHKVDHAIEMLIKGLSAMAGGAPKEKLSMLSCLCWLYLFKSREAPRMVPEGQMISEARTKDFFLQAATATLNEASRINPSFPPLFLARGVLYLLRASLQAPSKGLGSRGHDHSERLDTLRQASKCFEDALRVSGGRNMMAVLGKARVQYSLGKYGDAMESYQEVLSRMPDLIDPDPRIGIGCCLWQLGYKEEAKNAWERTLEINPDSKLGNMLLGLYYLNSSSQYQTTDPAFLPIYKKAMTQYTQKAFKIDKEQPLTCATFGGYFLSRKAMPTVEGLARKAIELTDVNAVASDGWYLLARKAHFEGEVSRAIEFYQKADQARGGDDRGYLPAKFGVAQLQVLLGDIDGAKFRLEKILQTTKNLEAMALLGTLYAEEVFTSQASGLKEDKSAELKKATALLEAVRLAWKDPKKQMTPDATVLINLARLYEADHPEKSLQCLIQVEQIELGNVPDEVRPEKGEDEAAYLAGMRQYLPPTLLNNMGCFHYHAEKYDQARDLFQTGLNACVKLGEKDETADIDALVTTISYNLARTYEAAGLLDEAKKVYEGLLQRHNDYTDAHTRLAYIALRQSPSDEGPKMMAKLYQSDSTNIEVRSLYGWYLNKAKKRTLNIAEDQEQRHYKHTLQHYEKHDRYALTGMGNLYLAIAREMRRDTDQEKDKRRKMYEKAVEFFDKALQLDPKNAYAAQGIGIALVEDRKEYSVAVHIFSKVRETLRDASVFINLGHVYAELKQYSRAIENFEAALAKDRARDPQILACLGRVWLLKGKQERSVAAMKSSLDYSQRALEIAPEQIHFKFNVAFVQIQLAQLIYSLQESQRTLQDVQSAAAGLDEAIESFTAIAQAKNPPYPKHDIEQRANMGRNTMRRQLERAIQSQKEYEEKNAAKLQEARELREAELKRREEERKKAEEATLEHKRRIAEERQKILEKDRELAERRAEVERRKEEEEYSLDEETGEKRKKTKKRATGGGKRKKKTSDESESEPEAAATDDEGGEGKSKPRKKRKLERKGKDMSKFKSEEFVVDSDEDEDDARAAAAAESSPERADEDEDEEEEAVRRPRKKATRRIEEDEDEDEENDDLFGDEEGEGKKENGDHADVEMADDKAPTPAGDDEDDE</sequence>
<dbReference type="GeneID" id="28894988"/>
<dbReference type="Pfam" id="PF13181">
    <property type="entry name" value="TPR_8"/>
    <property type="match status" value="2"/>
</dbReference>
<feature type="region of interest" description="Disordered" evidence="4">
    <location>
        <begin position="1"/>
        <end position="36"/>
    </location>
</feature>
<dbReference type="Pfam" id="PF01553">
    <property type="entry name" value="Acyltransferase"/>
    <property type="match status" value="1"/>
</dbReference>
<keyword evidence="5" id="KW-0812">Transmembrane</keyword>
<feature type="compositionally biased region" description="Basic and acidic residues" evidence="4">
    <location>
        <begin position="1470"/>
        <end position="1494"/>
    </location>
</feature>
<dbReference type="GO" id="GO:0006355">
    <property type="term" value="P:regulation of DNA-templated transcription"/>
    <property type="evidence" value="ECO:0007669"/>
    <property type="project" value="InterPro"/>
</dbReference>
<keyword evidence="2 3" id="KW-0802">TPR repeat</keyword>
<dbReference type="FunCoup" id="A0A165GT87">
    <property type="interactions" value="930"/>
</dbReference>
<dbReference type="PROSITE" id="PS50293">
    <property type="entry name" value="TPR_REGION"/>
    <property type="match status" value="1"/>
</dbReference>
<evidence type="ECO:0000256" key="5">
    <source>
        <dbReference type="SAM" id="Phobius"/>
    </source>
</evidence>
<dbReference type="GO" id="GO:0016593">
    <property type="term" value="C:Cdc73/Paf1 complex"/>
    <property type="evidence" value="ECO:0007669"/>
    <property type="project" value="TreeGrafter"/>
</dbReference>
<dbReference type="Gene3D" id="1.25.40.10">
    <property type="entry name" value="Tetratricopeptide repeat domain"/>
    <property type="match status" value="5"/>
</dbReference>
<dbReference type="Pfam" id="PF16076">
    <property type="entry name" value="Acyltransf_C"/>
    <property type="match status" value="1"/>
</dbReference>
<dbReference type="GO" id="GO:0016746">
    <property type="term" value="F:acyltransferase activity"/>
    <property type="evidence" value="ECO:0007669"/>
    <property type="project" value="InterPro"/>
</dbReference>
<evidence type="ECO:0000313" key="7">
    <source>
        <dbReference type="EMBL" id="KZF22569.1"/>
    </source>
</evidence>
<proteinExistence type="predicted"/>
<feature type="compositionally biased region" description="Basic and acidic residues" evidence="4">
    <location>
        <begin position="1635"/>
        <end position="1653"/>
    </location>
</feature>
<name>A0A165GT87_XYLHT</name>
<reference evidence="7 8" key="1">
    <citation type="journal article" date="2016" name="Fungal Biol.">
        <title>The genome of Xylona heveae provides a window into fungal endophytism.</title>
        <authorList>
            <person name="Gazis R."/>
            <person name="Kuo A."/>
            <person name="Riley R."/>
            <person name="LaButti K."/>
            <person name="Lipzen A."/>
            <person name="Lin J."/>
            <person name="Amirebrahimi M."/>
            <person name="Hesse C.N."/>
            <person name="Spatafora J.W."/>
            <person name="Henrissat B."/>
            <person name="Hainaut M."/>
            <person name="Grigoriev I.V."/>
            <person name="Hibbett D.S."/>
        </authorList>
    </citation>
    <scope>NUCLEOTIDE SEQUENCE [LARGE SCALE GENOMIC DNA]</scope>
    <source>
        <strain evidence="7 8">TC161</strain>
    </source>
</reference>
<dbReference type="InterPro" id="IPR011990">
    <property type="entry name" value="TPR-like_helical_dom_sf"/>
</dbReference>
<dbReference type="STRING" id="1328760.A0A165GT87"/>
<dbReference type="InterPro" id="IPR002123">
    <property type="entry name" value="Plipid/glycerol_acylTrfase"/>
</dbReference>
<evidence type="ECO:0000256" key="3">
    <source>
        <dbReference type="PROSITE-ProRule" id="PRU00339"/>
    </source>
</evidence>
<keyword evidence="5" id="KW-1133">Transmembrane helix</keyword>